<sequence length="152" mass="17521">MLARHADKLQTAAPKGSPSGGWVGINEGLQNELQDVTKEKRYFKIHQRSGANRNVCCSLAQPQVERDKSGTGKTWWTMFKKCRKKDRRGKLFENPLPKKSKERARVSVSERKFKLMRWSDERSSPIGAVFSKVRKLKNLIKTIIFDFNSLKL</sequence>
<dbReference type="VEuPathDB" id="VectorBase:ASIC002213"/>
<evidence type="ECO:0000313" key="4">
    <source>
        <dbReference type="Proteomes" id="UP000030765"/>
    </source>
</evidence>
<feature type="region of interest" description="Disordered" evidence="1">
    <location>
        <begin position="1"/>
        <end position="22"/>
    </location>
</feature>
<accession>A0A084VBX7</accession>
<reference evidence="2 4" key="1">
    <citation type="journal article" date="2014" name="BMC Genomics">
        <title>Genome sequence of Anopheles sinensis provides insight into genetics basis of mosquito competence for malaria parasites.</title>
        <authorList>
            <person name="Zhou D."/>
            <person name="Zhang D."/>
            <person name="Ding G."/>
            <person name="Shi L."/>
            <person name="Hou Q."/>
            <person name="Ye Y."/>
            <person name="Xu Y."/>
            <person name="Zhou H."/>
            <person name="Xiong C."/>
            <person name="Li S."/>
            <person name="Yu J."/>
            <person name="Hong S."/>
            <person name="Yu X."/>
            <person name="Zou P."/>
            <person name="Chen C."/>
            <person name="Chang X."/>
            <person name="Wang W."/>
            <person name="Lv Y."/>
            <person name="Sun Y."/>
            <person name="Ma L."/>
            <person name="Shen B."/>
            <person name="Zhu C."/>
        </authorList>
    </citation>
    <scope>NUCLEOTIDE SEQUENCE [LARGE SCALE GENOMIC DNA]</scope>
</reference>
<gene>
    <name evidence="2" type="ORF">ZHAS_00002213</name>
</gene>
<organism evidence="2">
    <name type="scientific">Anopheles sinensis</name>
    <name type="common">Mosquito</name>
    <dbReference type="NCBI Taxonomy" id="74873"/>
    <lineage>
        <taxon>Eukaryota</taxon>
        <taxon>Metazoa</taxon>
        <taxon>Ecdysozoa</taxon>
        <taxon>Arthropoda</taxon>
        <taxon>Hexapoda</taxon>
        <taxon>Insecta</taxon>
        <taxon>Pterygota</taxon>
        <taxon>Neoptera</taxon>
        <taxon>Endopterygota</taxon>
        <taxon>Diptera</taxon>
        <taxon>Nematocera</taxon>
        <taxon>Culicoidea</taxon>
        <taxon>Culicidae</taxon>
        <taxon>Anophelinae</taxon>
        <taxon>Anopheles</taxon>
    </lineage>
</organism>
<name>A0A084VBX7_ANOSI</name>
<evidence type="ECO:0000256" key="1">
    <source>
        <dbReference type="SAM" id="MobiDB-lite"/>
    </source>
</evidence>
<evidence type="ECO:0000313" key="3">
    <source>
        <dbReference type="EnsemblMetazoa" id="ASIC002213-PA"/>
    </source>
</evidence>
<dbReference type="AlphaFoldDB" id="A0A084VBX7"/>
<dbReference type="EMBL" id="ATLV01009812">
    <property type="status" value="NOT_ANNOTATED_CDS"/>
    <property type="molecule type" value="Genomic_DNA"/>
</dbReference>
<keyword evidence="4" id="KW-1185">Reference proteome</keyword>
<dbReference type="EMBL" id="KE524547">
    <property type="protein sequence ID" value="KFB35471.1"/>
    <property type="molecule type" value="Genomic_DNA"/>
</dbReference>
<dbReference type="Proteomes" id="UP000030765">
    <property type="component" value="Unassembled WGS sequence"/>
</dbReference>
<proteinExistence type="predicted"/>
<reference evidence="3" key="2">
    <citation type="submission" date="2020-05" db="UniProtKB">
        <authorList>
            <consortium name="EnsemblMetazoa"/>
        </authorList>
    </citation>
    <scope>IDENTIFICATION</scope>
</reference>
<evidence type="ECO:0000313" key="2">
    <source>
        <dbReference type="EMBL" id="KFB35471.1"/>
    </source>
</evidence>
<dbReference type="EnsemblMetazoa" id="ASIC002213-RA">
    <property type="protein sequence ID" value="ASIC002213-PA"/>
    <property type="gene ID" value="ASIC002213"/>
</dbReference>
<protein>
    <submittedName>
        <fullName evidence="2 3">Uncharacterized protein</fullName>
    </submittedName>
</protein>